<evidence type="ECO:0000313" key="4">
    <source>
        <dbReference type="EMBL" id="KAF5570838.1"/>
    </source>
</evidence>
<dbReference type="PANTHER" id="PTHR10039:SF5">
    <property type="entry name" value="NACHT DOMAIN-CONTAINING PROTEIN"/>
    <property type="match status" value="1"/>
</dbReference>
<evidence type="ECO:0000259" key="2">
    <source>
        <dbReference type="Pfam" id="PF24883"/>
    </source>
</evidence>
<gene>
    <name evidence="4" type="ORF">FPHYL_930</name>
</gene>
<dbReference type="InterPro" id="IPR056693">
    <property type="entry name" value="DUF7791"/>
</dbReference>
<dbReference type="AlphaFoldDB" id="A0A8H5KCN1"/>
<feature type="domain" description="DUF7791" evidence="3">
    <location>
        <begin position="535"/>
        <end position="677"/>
    </location>
</feature>
<keyword evidence="1" id="KW-0677">Repeat</keyword>
<reference evidence="4 5" key="1">
    <citation type="submission" date="2020-05" db="EMBL/GenBank/DDBJ databases">
        <title>Identification and distribution of gene clusters putatively required for synthesis of sphingolipid metabolism inhibitors in phylogenetically diverse species of the filamentous fungus Fusarium.</title>
        <authorList>
            <person name="Kim H.-S."/>
            <person name="Busman M."/>
            <person name="Brown D.W."/>
            <person name="Divon H."/>
            <person name="Uhlig S."/>
            <person name="Proctor R.H."/>
        </authorList>
    </citation>
    <scope>NUCLEOTIDE SEQUENCE [LARGE SCALE GENOMIC DNA]</scope>
    <source>
        <strain evidence="4 5">NRRL 13617</strain>
    </source>
</reference>
<accession>A0A8H5KCN1</accession>
<dbReference type="SUPFAM" id="SSF52540">
    <property type="entry name" value="P-loop containing nucleoside triphosphate hydrolases"/>
    <property type="match status" value="1"/>
</dbReference>
<evidence type="ECO:0000256" key="1">
    <source>
        <dbReference type="ARBA" id="ARBA00022737"/>
    </source>
</evidence>
<dbReference type="InterPro" id="IPR056884">
    <property type="entry name" value="NPHP3-like_N"/>
</dbReference>
<proteinExistence type="predicted"/>
<organism evidence="4 5">
    <name type="scientific">Fusarium phyllophilum</name>
    <dbReference type="NCBI Taxonomy" id="47803"/>
    <lineage>
        <taxon>Eukaryota</taxon>
        <taxon>Fungi</taxon>
        <taxon>Dikarya</taxon>
        <taxon>Ascomycota</taxon>
        <taxon>Pezizomycotina</taxon>
        <taxon>Sordariomycetes</taxon>
        <taxon>Hypocreomycetidae</taxon>
        <taxon>Hypocreales</taxon>
        <taxon>Nectriaceae</taxon>
        <taxon>Fusarium</taxon>
        <taxon>Fusarium fujikuroi species complex</taxon>
    </lineage>
</organism>
<feature type="domain" description="Nephrocystin 3-like N-terminal" evidence="2">
    <location>
        <begin position="260"/>
        <end position="423"/>
    </location>
</feature>
<dbReference type="PANTHER" id="PTHR10039">
    <property type="entry name" value="AMELOGENIN"/>
    <property type="match status" value="1"/>
</dbReference>
<dbReference type="Gene3D" id="3.40.50.300">
    <property type="entry name" value="P-loop containing nucleotide triphosphate hydrolases"/>
    <property type="match status" value="1"/>
</dbReference>
<comment type="caution">
    <text evidence="4">The sequence shown here is derived from an EMBL/GenBank/DDBJ whole genome shotgun (WGS) entry which is preliminary data.</text>
</comment>
<protein>
    <submittedName>
        <fullName evidence="4">NACHT domain-containing protein</fullName>
    </submittedName>
</protein>
<name>A0A8H5KCN1_9HYPO</name>
<dbReference type="OrthoDB" id="5086500at2759"/>
<evidence type="ECO:0000313" key="5">
    <source>
        <dbReference type="Proteomes" id="UP000582016"/>
    </source>
</evidence>
<sequence>MSGLEPLAALGLVCNIVHLVEHPLNLDDARLLTLARNCRDAEAEWRKETPARFLSQQQPRKRDRFGAVFRGIINKPKIDRLESQLQKARESLETDLLVGAFKRLEISKVQADDLRETLQNLLVVASASETKLHNLIQEQVALVNTQLSDRIDRAESSTKAHITSELGSHESRIISNANKGKDSLLAEAEAREASRRENEAYEGLLRSFHYPDMNHRINEIHCSHASTFQWIFEGGSLYVPYLKPRLGRASDLDAEGLVCSTFVRWLESPEGRYWISGRPGTGKSVLMKFIISHPQTMHSLRQWQPDVQILAHFFWKVGSPMQSSFKGFLCSLVYQLCASDKRDVIVWLQKHPDWSRKTGPGDWDNKDLQSLVTRLLGLSAKPFCLFIDGLDELMDDDGVCTLIGFLDTLQISSPLVKICMSSRPEQAIRVRLCREPDFKMQDLTWLDIQRYVWATLGNAVGLASSSIFVRDLVTDITNKAEGVFLWAVLVTRSVARGISNGDSKEDIQQRLIKTPRKLHELYFDMWARLGEDSDLYQESTALMLKIALFAWRPPRLETLPYLLATLSPRISILEMMLASSHDLWSMPVNHFVTLCATDLVQRCNELCTRIPTRTAGLFEVMRATYTRPTEEQMADESFPHLLKYDKLQIQPIHRTVFDFLIETNGGKTIMEYHKASHTELFIRIFRSCLLRECLWPDVYFADSPYVMLKRYEDRKYYEADHRLELHLHSLLSLTNTITASTLTELLDFIWAFLIERTKAFSWQADSKVSSRVPRSRLDFILRIAPMGFDAYVGKYLHEWESKRQFDLLHQVLVACLHSPYKLHNNFGWVEWVARQRRIEHIVKIILSADEPWFSPPKAPHISNNTVAKTAIACFLISSINAFRASKSRYELSWDVGRISTTIRIISDFQHVVCFDDRLLVTLYLAGSRSVPPDFINCRRHHQDEETVYVEISVSVLVQIFLRHVGQYDNAFICQDVEEVLDLKLFSQTINPIMLGMQEGLFPIPSVADQAIVQKICQAVLLPELSSSSSQEFEDTKWCQEKMAESWRDISTRTCRTRTQVENPNAIEEGIGTNGMNFYLCSSCEAKETT</sequence>
<keyword evidence="5" id="KW-1185">Reference proteome</keyword>
<dbReference type="Proteomes" id="UP000582016">
    <property type="component" value="Unassembled WGS sequence"/>
</dbReference>
<dbReference type="Pfam" id="PF25053">
    <property type="entry name" value="DUF7791"/>
    <property type="match status" value="1"/>
</dbReference>
<dbReference type="EMBL" id="JAAOAQ010000026">
    <property type="protein sequence ID" value="KAF5570838.1"/>
    <property type="molecule type" value="Genomic_DNA"/>
</dbReference>
<dbReference type="InterPro" id="IPR027417">
    <property type="entry name" value="P-loop_NTPase"/>
</dbReference>
<dbReference type="Pfam" id="PF24883">
    <property type="entry name" value="NPHP3_N"/>
    <property type="match status" value="1"/>
</dbReference>
<evidence type="ECO:0000259" key="3">
    <source>
        <dbReference type="Pfam" id="PF25053"/>
    </source>
</evidence>